<dbReference type="EMBL" id="JADNYM010000028">
    <property type="protein sequence ID" value="MBG0741323.1"/>
    <property type="molecule type" value="Genomic_DNA"/>
</dbReference>
<evidence type="ECO:0000313" key="2">
    <source>
        <dbReference type="EMBL" id="MBG0741323.1"/>
    </source>
</evidence>
<proteinExistence type="predicted"/>
<organism evidence="2 3">
    <name type="scientific">Arthrobacter terrae</name>
    <dbReference type="NCBI Taxonomy" id="2935737"/>
    <lineage>
        <taxon>Bacteria</taxon>
        <taxon>Bacillati</taxon>
        <taxon>Actinomycetota</taxon>
        <taxon>Actinomycetes</taxon>
        <taxon>Micrococcales</taxon>
        <taxon>Micrococcaceae</taxon>
        <taxon>Arthrobacter</taxon>
    </lineage>
</organism>
<dbReference type="AlphaFoldDB" id="A0A931CWQ3"/>
<dbReference type="Pfam" id="PF12728">
    <property type="entry name" value="HTH_17"/>
    <property type="match status" value="1"/>
</dbReference>
<dbReference type="RefSeq" id="WP_196398258.1">
    <property type="nucleotide sequence ID" value="NZ_JADNYM010000028.1"/>
</dbReference>
<dbReference type="InterPro" id="IPR010093">
    <property type="entry name" value="SinI_DNA-bd"/>
</dbReference>
<reference evidence="2 3" key="1">
    <citation type="submission" date="2020-11" db="EMBL/GenBank/DDBJ databases">
        <title>Arthrobacter antarcticus sp. nov., isolated from Antarctic Soil.</title>
        <authorList>
            <person name="Li J."/>
        </authorList>
    </citation>
    <scope>NUCLEOTIDE SEQUENCE [LARGE SCALE GENOMIC DNA]</scope>
    <source>
        <strain evidence="2 3">Z1-20</strain>
    </source>
</reference>
<gene>
    <name evidence="2" type="ORF">IV500_18310</name>
</gene>
<dbReference type="GO" id="GO:0003677">
    <property type="term" value="F:DNA binding"/>
    <property type="evidence" value="ECO:0007669"/>
    <property type="project" value="InterPro"/>
</dbReference>
<evidence type="ECO:0000313" key="3">
    <source>
        <dbReference type="Proteomes" id="UP000655366"/>
    </source>
</evidence>
<dbReference type="Proteomes" id="UP000655366">
    <property type="component" value="Unassembled WGS sequence"/>
</dbReference>
<dbReference type="InterPro" id="IPR041657">
    <property type="entry name" value="HTH_17"/>
</dbReference>
<protein>
    <submittedName>
        <fullName evidence="2">Helix-turn-helix domain-containing protein</fullName>
    </submittedName>
</protein>
<feature type="domain" description="Helix-turn-helix" evidence="1">
    <location>
        <begin position="18"/>
        <end position="68"/>
    </location>
</feature>
<sequence length="80" mass="9336">MTIYTEHDGRTDLAPSQWLSPTEICNELQIPLQTFYQWRVKGIGPRAYRFGRHLRIDRHDFDEWLQSHVEAAPSAGSSNH</sequence>
<dbReference type="SUPFAM" id="SSF46955">
    <property type="entry name" value="Putative DNA-binding domain"/>
    <property type="match status" value="1"/>
</dbReference>
<keyword evidence="3" id="KW-1185">Reference proteome</keyword>
<accession>A0A931CWQ3</accession>
<dbReference type="NCBIfam" id="TIGR01764">
    <property type="entry name" value="excise"/>
    <property type="match status" value="1"/>
</dbReference>
<evidence type="ECO:0000259" key="1">
    <source>
        <dbReference type="Pfam" id="PF12728"/>
    </source>
</evidence>
<name>A0A931CWQ3_9MICC</name>
<comment type="caution">
    <text evidence="2">The sequence shown here is derived from an EMBL/GenBank/DDBJ whole genome shotgun (WGS) entry which is preliminary data.</text>
</comment>
<dbReference type="InterPro" id="IPR009061">
    <property type="entry name" value="DNA-bd_dom_put_sf"/>
</dbReference>